<dbReference type="PANTHER" id="PTHR43630:SF2">
    <property type="entry name" value="GLYCOSYLTRANSFERASE"/>
    <property type="match status" value="1"/>
</dbReference>
<evidence type="ECO:0000256" key="1">
    <source>
        <dbReference type="ARBA" id="ARBA00038494"/>
    </source>
</evidence>
<dbReference type="Gene3D" id="3.90.550.10">
    <property type="entry name" value="Spore Coat Polysaccharide Biosynthesis Protein SpsA, Chain A"/>
    <property type="match status" value="1"/>
</dbReference>
<dbReference type="RefSeq" id="WP_012857568.1">
    <property type="nucleotide sequence ID" value="NC_013512.1"/>
</dbReference>
<dbReference type="eggNOG" id="COG1216">
    <property type="taxonomic scope" value="Bacteria"/>
</dbReference>
<proteinExistence type="inferred from homology"/>
<evidence type="ECO:0000313" key="3">
    <source>
        <dbReference type="EMBL" id="ACZ12818.1"/>
    </source>
</evidence>
<sequence>MNHISIVMIVKNGAKTIERSLQSLHAFDDVIVYDNGSSDTSKEIAKPFGNVRLIEGEFKGFGATKNQAASFAKHDWVLILDADEVIDASLSQALLSTPLEDKTVYSLNFLAFYKEFPIYHCGWNNQKIKRLYNKTITRFNDNYVHENIIDEGLHVKSFEGGNIEHYSYLSISDFIIKADRYSSLFANDFVGKKSSSPAKAFFNGLYSFLRTYILKRGFLDGYPGLIISFSHMVTNFYKYMKLYEANRERDAQ</sequence>
<dbReference type="PANTHER" id="PTHR43630">
    <property type="entry name" value="POLY-BETA-1,6-N-ACETYL-D-GLUCOSAMINE SYNTHASE"/>
    <property type="match status" value="1"/>
</dbReference>
<dbReference type="STRING" id="525898.Sdel_1803"/>
<comment type="similarity">
    <text evidence="1">Belongs to the glycosyltransferase 2 family. WaaE/KdtX subfamily.</text>
</comment>
<dbReference type="Proteomes" id="UP000002222">
    <property type="component" value="Chromosome"/>
</dbReference>
<dbReference type="CAZy" id="GT2">
    <property type="family name" value="Glycosyltransferase Family 2"/>
</dbReference>
<dbReference type="InterPro" id="IPR029044">
    <property type="entry name" value="Nucleotide-diphossugar_trans"/>
</dbReference>
<dbReference type="Pfam" id="PF00535">
    <property type="entry name" value="Glycos_transf_2"/>
    <property type="match status" value="1"/>
</dbReference>
<gene>
    <name evidence="3" type="ordered locus">Sdel_1803</name>
</gene>
<dbReference type="EMBL" id="CP001816">
    <property type="protein sequence ID" value="ACZ12818.1"/>
    <property type="molecule type" value="Genomic_DNA"/>
</dbReference>
<keyword evidence="4" id="KW-1185">Reference proteome</keyword>
<reference evidence="3 4" key="2">
    <citation type="journal article" date="2010" name="Stand. Genomic Sci.">
        <title>Complete genome sequence of Sulfurospirillum deleyianum type strain (5175).</title>
        <authorList>
            <person name="Sikorski J."/>
            <person name="Lapidus A."/>
            <person name="Copeland A."/>
            <person name="Glavina Del Rio T."/>
            <person name="Nolan M."/>
            <person name="Lucas S."/>
            <person name="Chen F."/>
            <person name="Tice H."/>
            <person name="Cheng J.F."/>
            <person name="Saunders E."/>
            <person name="Bruce D."/>
            <person name="Goodwin L."/>
            <person name="Pitluck S."/>
            <person name="Ovchinnikova G."/>
            <person name="Pati A."/>
            <person name="Ivanova N."/>
            <person name="Mavromatis K."/>
            <person name="Chen A."/>
            <person name="Palaniappan K."/>
            <person name="Chain P."/>
            <person name="Land M."/>
            <person name="Hauser L."/>
            <person name="Chang Y.J."/>
            <person name="Jeffries C.D."/>
            <person name="Brettin T."/>
            <person name="Detter J.C."/>
            <person name="Han C."/>
            <person name="Rohde M."/>
            <person name="Lang E."/>
            <person name="Spring S."/>
            <person name="Goker M."/>
            <person name="Bristow J."/>
            <person name="Eisen J.A."/>
            <person name="Markowitz V."/>
            <person name="Hugenholtz P."/>
            <person name="Kyrpides N.C."/>
            <person name="Klenk H.P."/>
        </authorList>
    </citation>
    <scope>NUCLEOTIDE SEQUENCE [LARGE SCALE GENOMIC DNA]</scope>
    <source>
        <strain evidence="4">ATCC 51133 / DSM 6946 / 5175</strain>
    </source>
</reference>
<organism evidence="3 4">
    <name type="scientific">Sulfurospirillum deleyianum (strain ATCC 51133 / DSM 6946 / 5175)</name>
    <dbReference type="NCBI Taxonomy" id="525898"/>
    <lineage>
        <taxon>Bacteria</taxon>
        <taxon>Pseudomonadati</taxon>
        <taxon>Campylobacterota</taxon>
        <taxon>Epsilonproteobacteria</taxon>
        <taxon>Campylobacterales</taxon>
        <taxon>Sulfurospirillaceae</taxon>
        <taxon>Sulfurospirillum</taxon>
    </lineage>
</organism>
<name>D1B3Z8_SULD5</name>
<keyword evidence="3" id="KW-0808">Transferase</keyword>
<dbReference type="GO" id="GO:0016740">
    <property type="term" value="F:transferase activity"/>
    <property type="evidence" value="ECO:0007669"/>
    <property type="project" value="UniProtKB-KW"/>
</dbReference>
<dbReference type="KEGG" id="sdl:Sdel_1803"/>
<reference evidence="4" key="1">
    <citation type="submission" date="2009-11" db="EMBL/GenBank/DDBJ databases">
        <title>The complete genome of Sulfurospirillum deleyianum DSM 6946.</title>
        <authorList>
            <consortium name="US DOE Joint Genome Institute (JGI-PGF)"/>
            <person name="Lucas S."/>
            <person name="Copeland A."/>
            <person name="Lapidus A."/>
            <person name="Glavina del Rio T."/>
            <person name="Dalin E."/>
            <person name="Tice H."/>
            <person name="Bruce D."/>
            <person name="Goodwin L."/>
            <person name="Pitluck S."/>
            <person name="Kyrpides N."/>
            <person name="Mavromatis K."/>
            <person name="Ivanova N."/>
            <person name="Ovchinnikova G."/>
            <person name="Munk A.C."/>
            <person name="Lu M."/>
            <person name="Brettin T."/>
            <person name="Detter J.C."/>
            <person name="Han C."/>
            <person name="Tapia R."/>
            <person name="Larimer F."/>
            <person name="Land M."/>
            <person name="Hauser L."/>
            <person name="Markowitz V."/>
            <person name="Cheng J.F."/>
            <person name="Hugenholtz P."/>
            <person name="Woyke T."/>
            <person name="Wu D."/>
            <person name="Aumann P."/>
            <person name="Schneider S."/>
            <person name="Lang E."/>
            <person name="Spring S."/>
            <person name="Klenk H.P."/>
            <person name="Eisen J.A."/>
        </authorList>
    </citation>
    <scope>NUCLEOTIDE SEQUENCE [LARGE SCALE GENOMIC DNA]</scope>
    <source>
        <strain evidence="4">ATCC 51133 / DSM 6946 / 5175</strain>
    </source>
</reference>
<evidence type="ECO:0000313" key="4">
    <source>
        <dbReference type="Proteomes" id="UP000002222"/>
    </source>
</evidence>
<accession>D1B3Z8</accession>
<evidence type="ECO:0000259" key="2">
    <source>
        <dbReference type="Pfam" id="PF00535"/>
    </source>
</evidence>
<dbReference type="OrthoDB" id="9815923at2"/>
<dbReference type="AlphaFoldDB" id="D1B3Z8"/>
<dbReference type="HOGENOM" id="CLU_065962_1_0_7"/>
<feature type="domain" description="Glycosyltransferase 2-like" evidence="2">
    <location>
        <begin position="5"/>
        <end position="134"/>
    </location>
</feature>
<protein>
    <submittedName>
        <fullName evidence="3">Glycosyl transferase family 2</fullName>
    </submittedName>
</protein>
<dbReference type="SUPFAM" id="SSF53448">
    <property type="entry name" value="Nucleotide-diphospho-sugar transferases"/>
    <property type="match status" value="1"/>
</dbReference>
<dbReference type="InterPro" id="IPR001173">
    <property type="entry name" value="Glyco_trans_2-like"/>
</dbReference>
<dbReference type="CDD" id="cd02511">
    <property type="entry name" value="Beta4Glucosyltransferase"/>
    <property type="match status" value="1"/>
</dbReference>